<dbReference type="Proteomes" id="UP000315369">
    <property type="component" value="Unassembled WGS sequence"/>
</dbReference>
<feature type="region of interest" description="Disordered" evidence="1">
    <location>
        <begin position="42"/>
        <end position="85"/>
    </location>
</feature>
<dbReference type="EMBL" id="VIFM01000026">
    <property type="protein sequence ID" value="TQF16258.1"/>
    <property type="molecule type" value="Genomic_DNA"/>
</dbReference>
<sequence>MSSRHNQAPPPPEPAAVAQVVVDDRCPREQALDGRVATLERQLKEAQDARRSAETRLQAVAPSPSPAPPAPAPVPPSEDSLPLPFPANAPPAFTPKGFQALVERSIQECGLKMKLEAMDCSEYPCIAWTDSQQERINMAECAPWAEAFGHKTSVVVQNVIGADGGTRALVGLMAVPEDPTERRVAFRRSRERTSSLLQTYVQP</sequence>
<feature type="region of interest" description="Disordered" evidence="1">
    <location>
        <begin position="183"/>
        <end position="203"/>
    </location>
</feature>
<protein>
    <submittedName>
        <fullName evidence="2">Uncharacterized protein</fullName>
    </submittedName>
</protein>
<feature type="compositionally biased region" description="Pro residues" evidence="1">
    <location>
        <begin position="63"/>
        <end position="76"/>
    </location>
</feature>
<gene>
    <name evidence="2" type="ORF">FJV41_09005</name>
</gene>
<proteinExistence type="predicted"/>
<name>A0A540X4S9_9BACT</name>
<comment type="caution">
    <text evidence="2">The sequence shown here is derived from an EMBL/GenBank/DDBJ whole genome shotgun (WGS) entry which is preliminary data.</text>
</comment>
<organism evidence="2 3">
    <name type="scientific">Myxococcus llanfairpwllgwyngyllgogerychwyrndrobwllllantysiliogogogochensis</name>
    <dbReference type="NCBI Taxonomy" id="2590453"/>
    <lineage>
        <taxon>Bacteria</taxon>
        <taxon>Pseudomonadati</taxon>
        <taxon>Myxococcota</taxon>
        <taxon>Myxococcia</taxon>
        <taxon>Myxococcales</taxon>
        <taxon>Cystobacterineae</taxon>
        <taxon>Myxococcaceae</taxon>
        <taxon>Myxococcus</taxon>
    </lineage>
</organism>
<evidence type="ECO:0000313" key="2">
    <source>
        <dbReference type="EMBL" id="TQF16258.1"/>
    </source>
</evidence>
<feature type="compositionally biased region" description="Basic and acidic residues" evidence="1">
    <location>
        <begin position="42"/>
        <end position="54"/>
    </location>
</feature>
<evidence type="ECO:0000313" key="3">
    <source>
        <dbReference type="Proteomes" id="UP000315369"/>
    </source>
</evidence>
<reference evidence="2 3" key="1">
    <citation type="submission" date="2019-06" db="EMBL/GenBank/DDBJ databases">
        <authorList>
            <person name="Livingstone P."/>
            <person name="Whitworth D."/>
        </authorList>
    </citation>
    <scope>NUCLEOTIDE SEQUENCE [LARGE SCALE GENOMIC DNA]</scope>
    <source>
        <strain evidence="2 3">AM401</strain>
    </source>
</reference>
<dbReference type="AlphaFoldDB" id="A0A540X4S9"/>
<feature type="compositionally biased region" description="Polar residues" evidence="1">
    <location>
        <begin position="194"/>
        <end position="203"/>
    </location>
</feature>
<keyword evidence="3" id="KW-1185">Reference proteome</keyword>
<dbReference type="RefSeq" id="WP_141642021.1">
    <property type="nucleotide sequence ID" value="NZ_VIFM01000026.1"/>
</dbReference>
<evidence type="ECO:0000256" key="1">
    <source>
        <dbReference type="SAM" id="MobiDB-lite"/>
    </source>
</evidence>
<dbReference type="OrthoDB" id="5523991at2"/>
<accession>A0A540X4S9</accession>